<comment type="caution">
    <text evidence="1">The sequence shown here is derived from an EMBL/GenBank/DDBJ whole genome shotgun (WGS) entry which is preliminary data.</text>
</comment>
<gene>
    <name evidence="1" type="ORF">HNQ57_000996</name>
</gene>
<name>A0A840R115_9GAMM</name>
<sequence length="144" mass="15502">MITLLKILFFGGASLLTPKAIDLLDATTLIQLAEPISAITESAALEIDVSQHISADNDEAAALAFPLVFPASCVSAMLHSKFGVSVYLDKVEGRAVNGKKLLRLSASSGVVPGVNFNRLELHVCKEIRDTALTWYNYDKPAFLP</sequence>
<proteinExistence type="predicted"/>
<reference evidence="1 2" key="1">
    <citation type="submission" date="2020-08" db="EMBL/GenBank/DDBJ databases">
        <title>Genomic Encyclopedia of Type Strains, Phase IV (KMG-IV): sequencing the most valuable type-strain genomes for metagenomic binning, comparative biology and taxonomic classification.</title>
        <authorList>
            <person name="Goeker M."/>
        </authorList>
    </citation>
    <scope>NUCLEOTIDE SEQUENCE [LARGE SCALE GENOMIC DNA]</scope>
    <source>
        <strain evidence="1 2">DSM 25701</strain>
    </source>
</reference>
<dbReference type="EMBL" id="JACHHW010000002">
    <property type="protein sequence ID" value="MBB5186735.1"/>
    <property type="molecule type" value="Genomic_DNA"/>
</dbReference>
<dbReference type="Proteomes" id="UP000536640">
    <property type="component" value="Unassembled WGS sequence"/>
</dbReference>
<organism evidence="1 2">
    <name type="scientific">Zhongshania antarctica</name>
    <dbReference type="NCBI Taxonomy" id="641702"/>
    <lineage>
        <taxon>Bacteria</taxon>
        <taxon>Pseudomonadati</taxon>
        <taxon>Pseudomonadota</taxon>
        <taxon>Gammaproteobacteria</taxon>
        <taxon>Cellvibrionales</taxon>
        <taxon>Spongiibacteraceae</taxon>
        <taxon>Zhongshania</taxon>
    </lineage>
</organism>
<keyword evidence="2" id="KW-1185">Reference proteome</keyword>
<dbReference type="AlphaFoldDB" id="A0A840R115"/>
<protein>
    <submittedName>
        <fullName evidence="1">Uncharacterized protein</fullName>
    </submittedName>
</protein>
<evidence type="ECO:0000313" key="2">
    <source>
        <dbReference type="Proteomes" id="UP000536640"/>
    </source>
</evidence>
<dbReference type="RefSeq" id="WP_184461489.1">
    <property type="nucleotide sequence ID" value="NZ_JACHHW010000002.1"/>
</dbReference>
<evidence type="ECO:0000313" key="1">
    <source>
        <dbReference type="EMBL" id="MBB5186735.1"/>
    </source>
</evidence>
<accession>A0A840R115</accession>